<accession>A0A9N9BMB2</accession>
<proteinExistence type="predicted"/>
<evidence type="ECO:0000313" key="3">
    <source>
        <dbReference type="Proteomes" id="UP000789739"/>
    </source>
</evidence>
<gene>
    <name evidence="2" type="ORF">PBRASI_LOCUS6120</name>
</gene>
<protein>
    <submittedName>
        <fullName evidence="2">1238_t:CDS:1</fullName>
    </submittedName>
</protein>
<dbReference type="OrthoDB" id="2423717at2759"/>
<sequence length="200" mass="22773">MFTTPPSQLQLSHAFTTPPPLQLQSTPTPTTPPLRCQSHHTPPTISPLLQPLYTTTSSTISPLLQPLYTATSPTTPPPLSTSLSVDVLTPTSENFFENERNSYFSDSSSDDEKGSDEEESREEEFDTFVQTARPPLAPFSHLRPPSNILHRVAKRVIREYPDWRHSTTDTMRGLRDYLRSLSWSRSREEGEWEECVNKWD</sequence>
<keyword evidence="3" id="KW-1185">Reference proteome</keyword>
<feature type="compositionally biased region" description="Polar residues" evidence="1">
    <location>
        <begin position="1"/>
        <end position="15"/>
    </location>
</feature>
<dbReference type="Proteomes" id="UP000789739">
    <property type="component" value="Unassembled WGS sequence"/>
</dbReference>
<feature type="region of interest" description="Disordered" evidence="1">
    <location>
        <begin position="1"/>
        <end position="47"/>
    </location>
</feature>
<evidence type="ECO:0000256" key="1">
    <source>
        <dbReference type="SAM" id="MobiDB-lite"/>
    </source>
</evidence>
<feature type="compositionally biased region" description="Acidic residues" evidence="1">
    <location>
        <begin position="113"/>
        <end position="126"/>
    </location>
</feature>
<reference evidence="2" key="1">
    <citation type="submission" date="2021-06" db="EMBL/GenBank/DDBJ databases">
        <authorList>
            <person name="Kallberg Y."/>
            <person name="Tangrot J."/>
            <person name="Rosling A."/>
        </authorList>
    </citation>
    <scope>NUCLEOTIDE SEQUENCE</scope>
    <source>
        <strain evidence="2">BR232B</strain>
    </source>
</reference>
<evidence type="ECO:0000313" key="2">
    <source>
        <dbReference type="EMBL" id="CAG8571411.1"/>
    </source>
</evidence>
<name>A0A9N9BMB2_9GLOM</name>
<organism evidence="2 3">
    <name type="scientific">Paraglomus brasilianum</name>
    <dbReference type="NCBI Taxonomy" id="144538"/>
    <lineage>
        <taxon>Eukaryota</taxon>
        <taxon>Fungi</taxon>
        <taxon>Fungi incertae sedis</taxon>
        <taxon>Mucoromycota</taxon>
        <taxon>Glomeromycotina</taxon>
        <taxon>Glomeromycetes</taxon>
        <taxon>Paraglomerales</taxon>
        <taxon>Paraglomeraceae</taxon>
        <taxon>Paraglomus</taxon>
    </lineage>
</organism>
<feature type="region of interest" description="Disordered" evidence="1">
    <location>
        <begin position="96"/>
        <end position="128"/>
    </location>
</feature>
<dbReference type="AlphaFoldDB" id="A0A9N9BMB2"/>
<dbReference type="EMBL" id="CAJVPI010000779">
    <property type="protein sequence ID" value="CAG8571411.1"/>
    <property type="molecule type" value="Genomic_DNA"/>
</dbReference>
<comment type="caution">
    <text evidence="2">The sequence shown here is derived from an EMBL/GenBank/DDBJ whole genome shotgun (WGS) entry which is preliminary data.</text>
</comment>